<dbReference type="EMBL" id="PTQZ01000366">
    <property type="protein sequence ID" value="PQA27958.1"/>
    <property type="molecule type" value="Genomic_DNA"/>
</dbReference>
<feature type="transmembrane region" description="Helical" evidence="1">
    <location>
        <begin position="101"/>
        <end position="119"/>
    </location>
</feature>
<feature type="non-terminal residue" evidence="2">
    <location>
        <position position="1"/>
    </location>
</feature>
<feature type="transmembrane region" description="Helical" evidence="1">
    <location>
        <begin position="68"/>
        <end position="89"/>
    </location>
</feature>
<dbReference type="Proteomes" id="UP000243900">
    <property type="component" value="Unassembled WGS sequence"/>
</dbReference>
<accession>A0A2P6AQ88</accession>
<reference evidence="3" key="1">
    <citation type="submission" date="2018-02" db="EMBL/GenBank/DDBJ databases">
        <title>Genome sequencing of Solimonas sp. HR-BB.</title>
        <authorList>
            <person name="Lee Y."/>
            <person name="Jeon C.O."/>
        </authorList>
    </citation>
    <scope>NUCLEOTIDE SEQUENCE [LARGE SCALE GENOMIC DNA]</scope>
    <source>
        <strain evidence="3">HR-E</strain>
    </source>
</reference>
<evidence type="ECO:0000313" key="3">
    <source>
        <dbReference type="Proteomes" id="UP000243900"/>
    </source>
</evidence>
<feature type="transmembrane region" description="Helical" evidence="1">
    <location>
        <begin position="232"/>
        <end position="250"/>
    </location>
</feature>
<feature type="transmembrane region" description="Helical" evidence="1">
    <location>
        <begin position="155"/>
        <end position="179"/>
    </location>
</feature>
<dbReference type="AlphaFoldDB" id="A0A2P6AQ88"/>
<protein>
    <submittedName>
        <fullName evidence="2">Uncharacterized protein</fullName>
    </submittedName>
</protein>
<feature type="transmembrane region" description="Helical" evidence="1">
    <location>
        <begin position="191"/>
        <end position="211"/>
    </location>
</feature>
<evidence type="ECO:0000256" key="1">
    <source>
        <dbReference type="SAM" id="Phobius"/>
    </source>
</evidence>
<keyword evidence="3" id="KW-1185">Reference proteome</keyword>
<gene>
    <name evidence="2" type="ORF">C5O18_10030</name>
</gene>
<keyword evidence="1" id="KW-0472">Membrane</keyword>
<keyword evidence="1" id="KW-0812">Transmembrane</keyword>
<organism evidence="2 3">
    <name type="scientific">Amnimonas aquatica</name>
    <dbReference type="NCBI Taxonomy" id="2094561"/>
    <lineage>
        <taxon>Bacteria</taxon>
        <taxon>Pseudomonadati</taxon>
        <taxon>Pseudomonadota</taxon>
        <taxon>Gammaproteobacteria</taxon>
        <taxon>Moraxellales</taxon>
        <taxon>Moraxellaceae</taxon>
        <taxon>Amnimonas</taxon>
    </lineage>
</organism>
<keyword evidence="1" id="KW-1133">Transmembrane helix</keyword>
<comment type="caution">
    <text evidence="2">The sequence shown here is derived from an EMBL/GenBank/DDBJ whole genome shotgun (WGS) entry which is preliminary data.</text>
</comment>
<proteinExistence type="predicted"/>
<evidence type="ECO:0000313" key="2">
    <source>
        <dbReference type="EMBL" id="PQA27958.1"/>
    </source>
</evidence>
<feature type="transmembrane region" description="Helical" evidence="1">
    <location>
        <begin position="6"/>
        <end position="24"/>
    </location>
</feature>
<name>A0A2P6AQ88_9GAMM</name>
<sequence>TAGLHAGGVLWPVLTVATLLLSFLRAYGHAPSPVWLLPAALLAGWHVAGQQSGNLPPVLADLPLPVALPAAAGLLFGALLLGTGLGAHWQQSDAGQQRLPLAGRGVVLLVGLGLVALLLTGRGSLPVLLLGYLATLLALDALARPALAAVRGLNLPPLLAPLLVLVPVVVAAEAVWYFAGAAALDCLTFALAVWMAVNMLLLALFAGWVMKISHVRKALQLPSEGLYNVWRIAVRWVAPVTLLIALWRLLPQ</sequence>